<comment type="caution">
    <text evidence="1">The sequence shown here is derived from an EMBL/GenBank/DDBJ whole genome shotgun (WGS) entry which is preliminary data.</text>
</comment>
<name>A0A4Q4KR66_9FLAO</name>
<organism evidence="1 2">
    <name type="scientific">Brumimicrobium glaciale</name>
    <dbReference type="NCBI Taxonomy" id="200475"/>
    <lineage>
        <taxon>Bacteria</taxon>
        <taxon>Pseudomonadati</taxon>
        <taxon>Bacteroidota</taxon>
        <taxon>Flavobacteriia</taxon>
        <taxon>Flavobacteriales</taxon>
        <taxon>Crocinitomicaceae</taxon>
        <taxon>Brumimicrobium</taxon>
    </lineage>
</organism>
<evidence type="ECO:0000313" key="2">
    <source>
        <dbReference type="Proteomes" id="UP000293952"/>
    </source>
</evidence>
<dbReference type="Proteomes" id="UP000293952">
    <property type="component" value="Unassembled WGS sequence"/>
</dbReference>
<accession>A0A4Q4KR66</accession>
<dbReference type="RefSeq" id="WP_130092090.1">
    <property type="nucleotide sequence ID" value="NZ_SETE01000001.1"/>
</dbReference>
<dbReference type="OrthoDB" id="5540856at2"/>
<dbReference type="EMBL" id="SETE01000001">
    <property type="protein sequence ID" value="RYM35723.1"/>
    <property type="molecule type" value="Genomic_DNA"/>
</dbReference>
<reference evidence="1 2" key="1">
    <citation type="submission" date="2019-02" db="EMBL/GenBank/DDBJ databases">
        <title>Genome sequence of the sea-ice species Brumimicrobium glaciale.</title>
        <authorList>
            <person name="Bowman J.P."/>
        </authorList>
    </citation>
    <scope>NUCLEOTIDE SEQUENCE [LARGE SCALE GENOMIC DNA]</scope>
    <source>
        <strain evidence="1 2">IC156</strain>
    </source>
</reference>
<evidence type="ECO:0000313" key="1">
    <source>
        <dbReference type="EMBL" id="RYM35723.1"/>
    </source>
</evidence>
<dbReference type="AlphaFoldDB" id="A0A4Q4KR66"/>
<proteinExistence type="predicted"/>
<gene>
    <name evidence="1" type="ORF">ERX46_01645</name>
</gene>
<keyword evidence="2" id="KW-1185">Reference proteome</keyword>
<sequence length="571" mass="66502">MNTNKIFVREYLESLTEKNELNVVFGFLLEAMGFKILTTPSENLGLKEYGKDIIAIGKDESGVKKKFYFELKGGQDRHINENSLIKQDGIISSIQDAAFVDYNTIYPNFQNLELVIVIVHNGVLKGNASELLNGFLKKMIKICPETKFMRWGIEELSLKFTNHLFGPYLLSDDSIRKNLNRVLINLDSVQDVTADFKELIKGLLNQQEWSNKRGAIPRSWKLRFKSLKLIGFIIYRESVSHNNLATAEKHIRILLLDYWFWILKNNLEKRKAVHKYFEEVYSLYLYVLTEYGQRTLEIAIKKDGLYYPNGGAYEQIGYTLRTHNYLSNIIFGFNNSLSKSANPNTVEIISLLVTNNSVSRRTLLDIHSLSILDIILFFKNNNRDDLAIQHLKEVFAYIKFAKETSNRFPDPSNNPENLVKYFVNGEKPVFYIDDTSLLLGMLIELTVVLDLPEYFFQIRDFSIKYDIDLALFIPHHGKKSNSLNLIEDTENDLEEQLFSKSVTDGYQLNISLKNNKQEPISFVEFKKNLIDCKDEFSYKYRTDSSGYELIRDLAHFTFKTPYFPDKWRRFL</sequence>
<protein>
    <submittedName>
        <fullName evidence="1">Uncharacterized protein</fullName>
    </submittedName>
</protein>